<evidence type="ECO:0000256" key="2">
    <source>
        <dbReference type="ARBA" id="ARBA00022771"/>
    </source>
</evidence>
<keyword evidence="6" id="KW-1185">Reference proteome</keyword>
<keyword evidence="2" id="KW-0863">Zinc-finger</keyword>
<dbReference type="GO" id="GO:0008270">
    <property type="term" value="F:zinc ion binding"/>
    <property type="evidence" value="ECO:0007669"/>
    <property type="project" value="UniProtKB-KW"/>
</dbReference>
<dbReference type="PROSITE" id="PS01358">
    <property type="entry name" value="ZF_RANBP2_1"/>
    <property type="match status" value="1"/>
</dbReference>
<protein>
    <recommendedName>
        <fullName evidence="4">RanBP2-type domain-containing protein</fullName>
    </recommendedName>
</protein>
<comment type="caution">
    <text evidence="5">The sequence shown here is derived from an EMBL/GenBank/DDBJ whole genome shotgun (WGS) entry which is preliminary data.</text>
</comment>
<dbReference type="SUPFAM" id="SSF54913">
    <property type="entry name" value="GlnB-like"/>
    <property type="match status" value="1"/>
</dbReference>
<evidence type="ECO:0000256" key="1">
    <source>
        <dbReference type="ARBA" id="ARBA00022723"/>
    </source>
</evidence>
<name>A0A0J1JYQ9_9GAMM</name>
<accession>A0A0J1JYQ9</accession>
<dbReference type="InterPro" id="IPR011322">
    <property type="entry name" value="N-reg_PII-like_a/b"/>
</dbReference>
<dbReference type="Proteomes" id="UP000036097">
    <property type="component" value="Unassembled WGS sequence"/>
</dbReference>
<dbReference type="InterPro" id="IPR018551">
    <property type="entry name" value="DUF2007"/>
</dbReference>
<dbReference type="InterPro" id="IPR055999">
    <property type="entry name" value="DUF7577"/>
</dbReference>
<dbReference type="Pfam" id="PF09413">
    <property type="entry name" value="DUF2007"/>
    <property type="match status" value="1"/>
</dbReference>
<keyword evidence="3" id="KW-0862">Zinc</keyword>
<dbReference type="STRING" id="1195763.ABT56_04770"/>
<feature type="domain" description="RanBP2-type" evidence="4">
    <location>
        <begin position="79"/>
        <end position="98"/>
    </location>
</feature>
<evidence type="ECO:0000313" key="5">
    <source>
        <dbReference type="EMBL" id="KLV07382.1"/>
    </source>
</evidence>
<organism evidence="5 6">
    <name type="scientific">Photobacterium aquae</name>
    <dbReference type="NCBI Taxonomy" id="1195763"/>
    <lineage>
        <taxon>Bacteria</taxon>
        <taxon>Pseudomonadati</taxon>
        <taxon>Pseudomonadota</taxon>
        <taxon>Gammaproteobacteria</taxon>
        <taxon>Vibrionales</taxon>
        <taxon>Vibrionaceae</taxon>
        <taxon>Photobacterium</taxon>
    </lineage>
</organism>
<dbReference type="RefSeq" id="WP_047877723.1">
    <property type="nucleotide sequence ID" value="NZ_LDOT01000005.1"/>
</dbReference>
<dbReference type="InterPro" id="IPR001876">
    <property type="entry name" value="Znf_RanBP2"/>
</dbReference>
<dbReference type="OrthoDB" id="9814654at2"/>
<dbReference type="Pfam" id="PF24463">
    <property type="entry name" value="DUF7577"/>
    <property type="match status" value="1"/>
</dbReference>
<evidence type="ECO:0000256" key="3">
    <source>
        <dbReference type="ARBA" id="ARBA00022833"/>
    </source>
</evidence>
<dbReference type="EMBL" id="LDOT01000005">
    <property type="protein sequence ID" value="KLV07382.1"/>
    <property type="molecule type" value="Genomic_DNA"/>
</dbReference>
<keyword evidence="1" id="KW-0479">Metal-binding</keyword>
<dbReference type="AlphaFoldDB" id="A0A0J1JYQ9"/>
<dbReference type="PATRIC" id="fig|1195763.3.peg.1010"/>
<proteinExistence type="predicted"/>
<evidence type="ECO:0000259" key="4">
    <source>
        <dbReference type="PROSITE" id="PS01358"/>
    </source>
</evidence>
<sequence>MTESWLEVYKAANALEAHSLKGMLEAENIEVCLRGEGLLAAVGELSADVVEVTIWVASSQFGLARQLLADYEQVAHPPWFCPECSERNEGSFEICWHCGRESP</sequence>
<reference evidence="5 6" key="1">
    <citation type="submission" date="2015-05" db="EMBL/GenBank/DDBJ databases">
        <title>Photobacterium galathea sp. nov.</title>
        <authorList>
            <person name="Machado H."/>
            <person name="Gram L."/>
        </authorList>
    </citation>
    <scope>NUCLEOTIDE SEQUENCE [LARGE SCALE GENOMIC DNA]</scope>
    <source>
        <strain evidence="5 6">CGMCC 1.12159</strain>
    </source>
</reference>
<evidence type="ECO:0000313" key="6">
    <source>
        <dbReference type="Proteomes" id="UP000036097"/>
    </source>
</evidence>
<gene>
    <name evidence="5" type="ORF">ABT56_04770</name>
</gene>